<dbReference type="PANTHER" id="PTHR10900">
    <property type="entry name" value="PERIOSTIN-RELATED"/>
    <property type="match status" value="1"/>
</dbReference>
<dbReference type="STRING" id="1617426.TR69_WS6001001327"/>
<keyword evidence="1" id="KW-1133">Transmembrane helix</keyword>
<dbReference type="EMBL" id="JYNZ01000005">
    <property type="protein sequence ID" value="KXK26034.1"/>
    <property type="molecule type" value="Genomic_DNA"/>
</dbReference>
<feature type="transmembrane region" description="Helical" evidence="1">
    <location>
        <begin position="6"/>
        <end position="25"/>
    </location>
</feature>
<feature type="transmembrane region" description="Helical" evidence="1">
    <location>
        <begin position="32"/>
        <end position="53"/>
    </location>
</feature>
<keyword evidence="1" id="KW-0812">Transmembrane</keyword>
<sequence length="221" mass="23277">MSEGFAAVMSTIIYNFNVEFIYYVFPMENKNTIVGAVIAVTLVVLGIVAFVVVSGGNQTEQSDNSADSTQPSATVTSTVTVTPTMMEMNIVETAVATPDLSTLVAAVQAGGLVEALSNESAMLTVFAPTNAAFAEIQSTVDTLLLPENKADLQNVLQYHVVSGEVMSSNLEDGMTVEALNGDTLTITIRDGKVMINNAEVVIADIETSNGVVHVINKVLVP</sequence>
<dbReference type="Pfam" id="PF02469">
    <property type="entry name" value="Fasciclin"/>
    <property type="match status" value="1"/>
</dbReference>
<comment type="caution">
    <text evidence="3">The sequence shown here is derived from an EMBL/GenBank/DDBJ whole genome shotgun (WGS) entry which is preliminary data.</text>
</comment>
<dbReference type="InterPro" id="IPR000782">
    <property type="entry name" value="FAS1_domain"/>
</dbReference>
<dbReference type="Gene3D" id="2.30.180.10">
    <property type="entry name" value="FAS1 domain"/>
    <property type="match status" value="1"/>
</dbReference>
<dbReference type="AlphaFoldDB" id="A0A136LWK2"/>
<evidence type="ECO:0000259" key="2">
    <source>
        <dbReference type="PROSITE" id="PS50213"/>
    </source>
</evidence>
<evidence type="ECO:0000256" key="1">
    <source>
        <dbReference type="SAM" id="Phobius"/>
    </source>
</evidence>
<dbReference type="FunFam" id="2.30.180.10:FF:000032">
    <property type="entry name" value="Fasciclin domain-containing protein, putative"/>
    <property type="match status" value="1"/>
</dbReference>
<name>A0A136LWK2_9BACT</name>
<dbReference type="InterPro" id="IPR036378">
    <property type="entry name" value="FAS1_dom_sf"/>
</dbReference>
<evidence type="ECO:0000313" key="4">
    <source>
        <dbReference type="Proteomes" id="UP000070457"/>
    </source>
</evidence>
<feature type="domain" description="FAS1" evidence="2">
    <location>
        <begin position="87"/>
        <end position="219"/>
    </location>
</feature>
<evidence type="ECO:0000313" key="3">
    <source>
        <dbReference type="EMBL" id="KXK26034.1"/>
    </source>
</evidence>
<dbReference type="PANTHER" id="PTHR10900:SF77">
    <property type="entry name" value="FI19380P1"/>
    <property type="match status" value="1"/>
</dbReference>
<gene>
    <name evidence="3" type="ORF">TR69_WS6001001327</name>
</gene>
<keyword evidence="1" id="KW-0472">Membrane</keyword>
<proteinExistence type="predicted"/>
<protein>
    <submittedName>
        <fullName evidence="3">Immunogenic protein MPT70</fullName>
    </submittedName>
</protein>
<organism evidence="3 4">
    <name type="scientific">candidate division WS6 bacterium OLB20</name>
    <dbReference type="NCBI Taxonomy" id="1617426"/>
    <lineage>
        <taxon>Bacteria</taxon>
        <taxon>Candidatus Dojkabacteria</taxon>
    </lineage>
</organism>
<dbReference type="InterPro" id="IPR050904">
    <property type="entry name" value="Adhesion/Biosynth-related"/>
</dbReference>
<dbReference type="SMART" id="SM00554">
    <property type="entry name" value="FAS1"/>
    <property type="match status" value="1"/>
</dbReference>
<dbReference type="Proteomes" id="UP000070457">
    <property type="component" value="Unassembled WGS sequence"/>
</dbReference>
<accession>A0A136LWK2</accession>
<reference evidence="3 4" key="1">
    <citation type="submission" date="2015-02" db="EMBL/GenBank/DDBJ databases">
        <title>Improved understanding of the partial-nitritation anammox process through 23 genomes representing the majority of the microbial community.</title>
        <authorList>
            <person name="Speth D.R."/>
            <person name="In T Zandt M."/>
            <person name="Guerrero Cruz S."/>
            <person name="Jetten M.S."/>
            <person name="Dutilh B.E."/>
        </authorList>
    </citation>
    <scope>NUCLEOTIDE SEQUENCE [LARGE SCALE GENOMIC DNA]</scope>
    <source>
        <strain evidence="3">OLB20</strain>
    </source>
</reference>
<dbReference type="PROSITE" id="PS50213">
    <property type="entry name" value="FAS1"/>
    <property type="match status" value="1"/>
</dbReference>
<dbReference type="GO" id="GO:0005615">
    <property type="term" value="C:extracellular space"/>
    <property type="evidence" value="ECO:0007669"/>
    <property type="project" value="TreeGrafter"/>
</dbReference>
<dbReference type="SUPFAM" id="SSF82153">
    <property type="entry name" value="FAS1 domain"/>
    <property type="match status" value="1"/>
</dbReference>